<accession>A0A382F6I1</accession>
<sequence>MCDLYRKNRPSGQPMAVKGFDSISQNVLLQSMWIDRLIT</sequence>
<feature type="non-terminal residue" evidence="1">
    <location>
        <position position="39"/>
    </location>
</feature>
<protein>
    <submittedName>
        <fullName evidence="1">Uncharacterized protein</fullName>
    </submittedName>
</protein>
<organism evidence="1">
    <name type="scientific">marine metagenome</name>
    <dbReference type="NCBI Taxonomy" id="408172"/>
    <lineage>
        <taxon>unclassified sequences</taxon>
        <taxon>metagenomes</taxon>
        <taxon>ecological metagenomes</taxon>
    </lineage>
</organism>
<name>A0A382F6I1_9ZZZZ</name>
<evidence type="ECO:0000313" key="1">
    <source>
        <dbReference type="EMBL" id="SVB57687.1"/>
    </source>
</evidence>
<reference evidence="1" key="1">
    <citation type="submission" date="2018-05" db="EMBL/GenBank/DDBJ databases">
        <authorList>
            <person name="Lanie J.A."/>
            <person name="Ng W.-L."/>
            <person name="Kazmierczak K.M."/>
            <person name="Andrzejewski T.M."/>
            <person name="Davidsen T.M."/>
            <person name="Wayne K.J."/>
            <person name="Tettelin H."/>
            <person name="Glass J.I."/>
            <person name="Rusch D."/>
            <person name="Podicherti R."/>
            <person name="Tsui H.-C.T."/>
            <person name="Winkler M.E."/>
        </authorList>
    </citation>
    <scope>NUCLEOTIDE SEQUENCE</scope>
</reference>
<dbReference type="AlphaFoldDB" id="A0A382F6I1"/>
<proteinExistence type="predicted"/>
<dbReference type="EMBL" id="UINC01047870">
    <property type="protein sequence ID" value="SVB57687.1"/>
    <property type="molecule type" value="Genomic_DNA"/>
</dbReference>
<gene>
    <name evidence="1" type="ORF">METZ01_LOCUS210541</name>
</gene>